<name>A0A1U7H738_9CYAN</name>
<proteinExistence type="predicted"/>
<accession>A0A1U7H738</accession>
<gene>
    <name evidence="1" type="ORF">NIES593_22835</name>
</gene>
<sequence length="61" mass="6776">MSKLSVYWGLVKFNNNLEGSKARLKEQVVGSLVNDRKIFSIYVGLVVIHACGSNYSQLLTS</sequence>
<protein>
    <submittedName>
        <fullName evidence="1">Uncharacterized protein</fullName>
    </submittedName>
</protein>
<organism evidence="1 2">
    <name type="scientific">Hydrococcus rivularis NIES-593</name>
    <dbReference type="NCBI Taxonomy" id="1921803"/>
    <lineage>
        <taxon>Bacteria</taxon>
        <taxon>Bacillati</taxon>
        <taxon>Cyanobacteriota</taxon>
        <taxon>Cyanophyceae</taxon>
        <taxon>Pleurocapsales</taxon>
        <taxon>Hydrococcaceae</taxon>
        <taxon>Hydrococcus</taxon>
    </lineage>
</organism>
<evidence type="ECO:0000313" key="2">
    <source>
        <dbReference type="Proteomes" id="UP000186868"/>
    </source>
</evidence>
<dbReference type="STRING" id="1921803.NIES593_22835"/>
<comment type="caution">
    <text evidence="1">The sequence shown here is derived from an EMBL/GenBank/DDBJ whole genome shotgun (WGS) entry which is preliminary data.</text>
</comment>
<dbReference type="AlphaFoldDB" id="A0A1U7H738"/>
<evidence type="ECO:0000313" key="1">
    <source>
        <dbReference type="EMBL" id="OKH17716.1"/>
    </source>
</evidence>
<reference evidence="1 2" key="1">
    <citation type="submission" date="2016-11" db="EMBL/GenBank/DDBJ databases">
        <title>Draft Genome Sequences of Nine Cyanobacterial Strains from Diverse Habitats.</title>
        <authorList>
            <person name="Zhu T."/>
            <person name="Hou S."/>
            <person name="Lu X."/>
            <person name="Hess W.R."/>
        </authorList>
    </citation>
    <scope>NUCLEOTIDE SEQUENCE [LARGE SCALE GENOMIC DNA]</scope>
    <source>
        <strain evidence="1 2">NIES-593</strain>
    </source>
</reference>
<dbReference type="EMBL" id="MRCB01000059">
    <property type="protein sequence ID" value="OKH17716.1"/>
    <property type="molecule type" value="Genomic_DNA"/>
</dbReference>
<dbReference type="Proteomes" id="UP000186868">
    <property type="component" value="Unassembled WGS sequence"/>
</dbReference>
<keyword evidence="2" id="KW-1185">Reference proteome</keyword>